<reference evidence="6" key="1">
    <citation type="journal article" date="2019" name="Int. J. Syst. Evol. Microbiol.">
        <title>The Global Catalogue of Microorganisms (GCM) 10K type strain sequencing project: providing services to taxonomists for standard genome sequencing and annotation.</title>
        <authorList>
            <consortium name="The Broad Institute Genomics Platform"/>
            <consortium name="The Broad Institute Genome Sequencing Center for Infectious Disease"/>
            <person name="Wu L."/>
            <person name="Ma J."/>
        </authorList>
    </citation>
    <scope>NUCLEOTIDE SEQUENCE [LARGE SCALE GENOMIC DNA]</scope>
    <source>
        <strain evidence="6">CCUG 59129</strain>
    </source>
</reference>
<dbReference type="Gene3D" id="1.25.40.10">
    <property type="entry name" value="Tetratricopeptide repeat domain"/>
    <property type="match status" value="1"/>
</dbReference>
<feature type="repeat" description="TPR" evidence="3">
    <location>
        <begin position="40"/>
        <end position="73"/>
    </location>
</feature>
<feature type="repeat" description="TPR" evidence="3">
    <location>
        <begin position="176"/>
        <end position="209"/>
    </location>
</feature>
<dbReference type="RefSeq" id="WP_377565665.1">
    <property type="nucleotide sequence ID" value="NZ_JBHTJZ010000024.1"/>
</dbReference>
<keyword evidence="2 3" id="KW-0802">TPR repeat</keyword>
<dbReference type="Proteomes" id="UP001596989">
    <property type="component" value="Unassembled WGS sequence"/>
</dbReference>
<evidence type="ECO:0000313" key="6">
    <source>
        <dbReference type="Proteomes" id="UP001596989"/>
    </source>
</evidence>
<keyword evidence="4" id="KW-0812">Transmembrane</keyword>
<dbReference type="PANTHER" id="PTHR45586">
    <property type="entry name" value="TPR REPEAT-CONTAINING PROTEIN PA4667"/>
    <property type="match status" value="1"/>
</dbReference>
<evidence type="ECO:0000313" key="5">
    <source>
        <dbReference type="EMBL" id="MFD0960834.1"/>
    </source>
</evidence>
<feature type="repeat" description="TPR" evidence="3">
    <location>
        <begin position="108"/>
        <end position="141"/>
    </location>
</feature>
<dbReference type="Pfam" id="PF14559">
    <property type="entry name" value="TPR_19"/>
    <property type="match status" value="1"/>
</dbReference>
<feature type="transmembrane region" description="Helical" evidence="4">
    <location>
        <begin position="246"/>
        <end position="269"/>
    </location>
</feature>
<dbReference type="PROSITE" id="PS50005">
    <property type="entry name" value="TPR"/>
    <property type="match status" value="3"/>
</dbReference>
<keyword evidence="1" id="KW-0677">Repeat</keyword>
<gene>
    <name evidence="5" type="ORF">ACFQ2I_15695</name>
</gene>
<proteinExistence type="predicted"/>
<keyword evidence="4" id="KW-1133">Transmembrane helix</keyword>
<organism evidence="5 6">
    <name type="scientific">Paenibacillus chungangensis</name>
    <dbReference type="NCBI Taxonomy" id="696535"/>
    <lineage>
        <taxon>Bacteria</taxon>
        <taxon>Bacillati</taxon>
        <taxon>Bacillota</taxon>
        <taxon>Bacilli</taxon>
        <taxon>Bacillales</taxon>
        <taxon>Paenibacillaceae</taxon>
        <taxon>Paenibacillus</taxon>
    </lineage>
</organism>
<keyword evidence="6" id="KW-1185">Reference proteome</keyword>
<name>A0ABW3HTN2_9BACL</name>
<dbReference type="SUPFAM" id="SSF48452">
    <property type="entry name" value="TPR-like"/>
    <property type="match status" value="1"/>
</dbReference>
<evidence type="ECO:0000256" key="2">
    <source>
        <dbReference type="ARBA" id="ARBA00022803"/>
    </source>
</evidence>
<dbReference type="SMART" id="SM00028">
    <property type="entry name" value="TPR"/>
    <property type="match status" value="5"/>
</dbReference>
<dbReference type="EMBL" id="JBHTJZ010000024">
    <property type="protein sequence ID" value="MFD0960834.1"/>
    <property type="molecule type" value="Genomic_DNA"/>
</dbReference>
<sequence length="289" mass="34317">MYKEASEVRYERIYKLLEWRKYKEATEEAMAVIREEPEDASGYAVLAQICLRMDRHDEAKQWTEEALRKDPDNHLAWFVRSVIFYENNQWKELENTLVDAQRIDPYEPYYYFLHANLYNKDGKFQQAKQRLSDGLAISPDHALLLAALSYTEALLGEIEPSKQHARQALRLDVESYTVFMYLGWAAEQRSDYDEQLQMLANAIRLEPTDKQIRDEYLSALQRSYKLYRIILAPANAIKRFKPWQVLVGWLLAWILFKPLVLLFLVLYVATHWVTKLLVHVKVFGWSFRR</sequence>
<accession>A0ABW3HTN2</accession>
<keyword evidence="4" id="KW-0472">Membrane</keyword>
<evidence type="ECO:0000256" key="4">
    <source>
        <dbReference type="SAM" id="Phobius"/>
    </source>
</evidence>
<evidence type="ECO:0000256" key="3">
    <source>
        <dbReference type="PROSITE-ProRule" id="PRU00339"/>
    </source>
</evidence>
<dbReference type="InterPro" id="IPR019734">
    <property type="entry name" value="TPR_rpt"/>
</dbReference>
<evidence type="ECO:0000256" key="1">
    <source>
        <dbReference type="ARBA" id="ARBA00022737"/>
    </source>
</evidence>
<dbReference type="InterPro" id="IPR011990">
    <property type="entry name" value="TPR-like_helical_dom_sf"/>
</dbReference>
<comment type="caution">
    <text evidence="5">The sequence shown here is derived from an EMBL/GenBank/DDBJ whole genome shotgun (WGS) entry which is preliminary data.</text>
</comment>
<dbReference type="PANTHER" id="PTHR45586:SF1">
    <property type="entry name" value="LIPOPOLYSACCHARIDE ASSEMBLY PROTEIN B"/>
    <property type="match status" value="1"/>
</dbReference>
<dbReference type="InterPro" id="IPR051012">
    <property type="entry name" value="CellSynth/LPSAsmb/PSIAsmb"/>
</dbReference>
<protein>
    <submittedName>
        <fullName evidence="5">Tetratricopeptide repeat protein</fullName>
    </submittedName>
</protein>